<evidence type="ECO:0008006" key="8">
    <source>
        <dbReference type="Google" id="ProtNLM"/>
    </source>
</evidence>
<keyword evidence="3" id="KW-0238">DNA-binding</keyword>
<organism evidence="6 7">
    <name type="scientific">Zingiber officinale</name>
    <name type="common">Ginger</name>
    <name type="synonym">Amomum zingiber</name>
    <dbReference type="NCBI Taxonomy" id="94328"/>
    <lineage>
        <taxon>Eukaryota</taxon>
        <taxon>Viridiplantae</taxon>
        <taxon>Streptophyta</taxon>
        <taxon>Embryophyta</taxon>
        <taxon>Tracheophyta</taxon>
        <taxon>Spermatophyta</taxon>
        <taxon>Magnoliopsida</taxon>
        <taxon>Liliopsida</taxon>
        <taxon>Zingiberales</taxon>
        <taxon>Zingiberaceae</taxon>
        <taxon>Zingiber</taxon>
    </lineage>
</organism>
<keyword evidence="5" id="KW-0539">Nucleus</keyword>
<evidence type="ECO:0000313" key="7">
    <source>
        <dbReference type="Proteomes" id="UP000734854"/>
    </source>
</evidence>
<proteinExistence type="predicted"/>
<dbReference type="PANTHER" id="PTHR34067">
    <property type="entry name" value="OS04G0193200 PROTEIN"/>
    <property type="match status" value="1"/>
</dbReference>
<keyword evidence="2" id="KW-0805">Transcription regulation</keyword>
<dbReference type="InterPro" id="IPR038945">
    <property type="entry name" value="MBD13-like"/>
</dbReference>
<keyword evidence="7" id="KW-1185">Reference proteome</keyword>
<protein>
    <recommendedName>
        <fullName evidence="8">MBD domain-containing protein</fullName>
    </recommendedName>
</protein>
<evidence type="ECO:0000256" key="2">
    <source>
        <dbReference type="ARBA" id="ARBA00023015"/>
    </source>
</evidence>
<dbReference type="PANTHER" id="PTHR34067:SF20">
    <property type="entry name" value="OS08G0206700 PROTEIN"/>
    <property type="match status" value="1"/>
</dbReference>
<name>A0A8J5GZ30_ZINOF</name>
<evidence type="ECO:0000256" key="4">
    <source>
        <dbReference type="ARBA" id="ARBA00023163"/>
    </source>
</evidence>
<accession>A0A8J5GZ30</accession>
<dbReference type="Proteomes" id="UP000734854">
    <property type="component" value="Unassembled WGS sequence"/>
</dbReference>
<dbReference type="GO" id="GO:0005634">
    <property type="term" value="C:nucleus"/>
    <property type="evidence" value="ECO:0007669"/>
    <property type="project" value="UniProtKB-SubCell"/>
</dbReference>
<keyword evidence="4" id="KW-0804">Transcription</keyword>
<comment type="subcellular location">
    <subcellularLocation>
        <location evidence="1">Nucleus</location>
    </subcellularLocation>
</comment>
<dbReference type="Gene3D" id="3.30.890.10">
    <property type="entry name" value="Methyl-cpg-binding Protein 2, Chain A"/>
    <property type="match status" value="1"/>
</dbReference>
<dbReference type="SUPFAM" id="SSF54171">
    <property type="entry name" value="DNA-binding domain"/>
    <property type="match status" value="1"/>
</dbReference>
<sequence>MSEAVEPPDWLPDGWIMEVRKGKMGRVYRNENEVKHSPVWPRGWVVELRVRKVGGKDEEKYKRYIHRSTGSIFYSKEEVLQFLEVENICDNLISTYNGYLKTENYKTESNDLVCIFLKLLSYHELNILLPSYLMDGLRKSNSEGTQKAKRNLGRTHLKYYTDPQSGYVFRTCKDCFLFHEHGVLSRYAFKPRRNNVYAILGFEGPSTDSASPKRLKFEEDS</sequence>
<dbReference type="AlphaFoldDB" id="A0A8J5GZ30"/>
<comment type="caution">
    <text evidence="6">The sequence shown here is derived from an EMBL/GenBank/DDBJ whole genome shotgun (WGS) entry which is preliminary data.</text>
</comment>
<reference evidence="6 7" key="1">
    <citation type="submission" date="2020-08" db="EMBL/GenBank/DDBJ databases">
        <title>Plant Genome Project.</title>
        <authorList>
            <person name="Zhang R.-G."/>
        </authorList>
    </citation>
    <scope>NUCLEOTIDE SEQUENCE [LARGE SCALE GENOMIC DNA]</scope>
    <source>
        <tissue evidence="6">Rhizome</tissue>
    </source>
</reference>
<evidence type="ECO:0000256" key="5">
    <source>
        <dbReference type="ARBA" id="ARBA00023242"/>
    </source>
</evidence>
<dbReference type="GO" id="GO:0003677">
    <property type="term" value="F:DNA binding"/>
    <property type="evidence" value="ECO:0007669"/>
    <property type="project" value="UniProtKB-KW"/>
</dbReference>
<evidence type="ECO:0000313" key="6">
    <source>
        <dbReference type="EMBL" id="KAG6509869.1"/>
    </source>
</evidence>
<gene>
    <name evidence="6" type="ORF">ZIOFF_027876</name>
</gene>
<evidence type="ECO:0000256" key="1">
    <source>
        <dbReference type="ARBA" id="ARBA00004123"/>
    </source>
</evidence>
<dbReference type="EMBL" id="JACMSC010000008">
    <property type="protein sequence ID" value="KAG6509869.1"/>
    <property type="molecule type" value="Genomic_DNA"/>
</dbReference>
<dbReference type="InterPro" id="IPR016177">
    <property type="entry name" value="DNA-bd_dom_sf"/>
</dbReference>
<evidence type="ECO:0000256" key="3">
    <source>
        <dbReference type="ARBA" id="ARBA00023125"/>
    </source>
</evidence>